<dbReference type="GO" id="GO:0016020">
    <property type="term" value="C:membrane"/>
    <property type="evidence" value="ECO:0007669"/>
    <property type="project" value="UniProtKB-SubCell"/>
</dbReference>
<dbReference type="STRING" id="1802723.A2675_02335"/>
<gene>
    <name evidence="7" type="ORF">A2675_02335</name>
</gene>
<proteinExistence type="predicted"/>
<name>A0A1G2S731_9BACT</name>
<dbReference type="Pfam" id="PF00213">
    <property type="entry name" value="OSCP"/>
    <property type="match status" value="1"/>
</dbReference>
<keyword evidence="3" id="KW-0375">Hydrogen ion transport</keyword>
<accession>A0A1G2S731</accession>
<evidence type="ECO:0000256" key="6">
    <source>
        <dbReference type="ARBA" id="ARBA00023310"/>
    </source>
</evidence>
<comment type="caution">
    <text evidence="7">The sequence shown here is derived from an EMBL/GenBank/DDBJ whole genome shotgun (WGS) entry which is preliminary data.</text>
</comment>
<evidence type="ECO:0000256" key="4">
    <source>
        <dbReference type="ARBA" id="ARBA00023065"/>
    </source>
</evidence>
<evidence type="ECO:0000313" key="8">
    <source>
        <dbReference type="Proteomes" id="UP000176997"/>
    </source>
</evidence>
<reference evidence="7 8" key="1">
    <citation type="journal article" date="2016" name="Nat. Commun.">
        <title>Thousands of microbial genomes shed light on interconnected biogeochemical processes in an aquifer system.</title>
        <authorList>
            <person name="Anantharaman K."/>
            <person name="Brown C.T."/>
            <person name="Hug L.A."/>
            <person name="Sharon I."/>
            <person name="Castelle C.J."/>
            <person name="Probst A.J."/>
            <person name="Thomas B.C."/>
            <person name="Singh A."/>
            <person name="Wilkins M.J."/>
            <person name="Karaoz U."/>
            <person name="Brodie E.L."/>
            <person name="Williams K.H."/>
            <person name="Hubbard S.S."/>
            <person name="Banfield J.F."/>
        </authorList>
    </citation>
    <scope>NUCLEOTIDE SEQUENCE [LARGE SCALE GENOMIC DNA]</scope>
</reference>
<keyword evidence="6" id="KW-0066">ATP synthesis</keyword>
<dbReference type="InterPro" id="IPR000711">
    <property type="entry name" value="ATPase_OSCP/dsu"/>
</dbReference>
<evidence type="ECO:0000256" key="3">
    <source>
        <dbReference type="ARBA" id="ARBA00022781"/>
    </source>
</evidence>
<evidence type="ECO:0000256" key="5">
    <source>
        <dbReference type="ARBA" id="ARBA00023136"/>
    </source>
</evidence>
<protein>
    <submittedName>
        <fullName evidence="7">Uncharacterized protein</fullName>
    </submittedName>
</protein>
<evidence type="ECO:0000256" key="1">
    <source>
        <dbReference type="ARBA" id="ARBA00004370"/>
    </source>
</evidence>
<comment type="subcellular location">
    <subcellularLocation>
        <location evidence="1">Membrane</location>
    </subcellularLocation>
</comment>
<dbReference type="EMBL" id="MHUS01000016">
    <property type="protein sequence ID" value="OHA80905.1"/>
    <property type="molecule type" value="Genomic_DNA"/>
</dbReference>
<dbReference type="Proteomes" id="UP000176997">
    <property type="component" value="Unassembled WGS sequence"/>
</dbReference>
<keyword evidence="2" id="KW-0813">Transport</keyword>
<dbReference type="GO" id="GO:0046933">
    <property type="term" value="F:proton-transporting ATP synthase activity, rotational mechanism"/>
    <property type="evidence" value="ECO:0007669"/>
    <property type="project" value="InterPro"/>
</dbReference>
<organism evidence="7 8">
    <name type="scientific">Candidatus Yonathbacteria bacterium RIFCSPHIGHO2_01_FULL_51_10</name>
    <dbReference type="NCBI Taxonomy" id="1802723"/>
    <lineage>
        <taxon>Bacteria</taxon>
        <taxon>Candidatus Yonathiibacteriota</taxon>
    </lineage>
</organism>
<dbReference type="AlphaFoldDB" id="A0A1G2S731"/>
<evidence type="ECO:0000256" key="2">
    <source>
        <dbReference type="ARBA" id="ARBA00022448"/>
    </source>
</evidence>
<keyword evidence="4" id="KW-0406">Ion transport</keyword>
<sequence length="133" mass="14840">MVTAHEYAEALMQALERATPHEAEAVMKRFVAVVRKAGHTRLLPKISTSFERLMKEQTLAATTTVMVARKEIIETEAKHIAQAARTLAVAPETLSFAVDPTLSTGYRMRTRDKIIDASGKRALLELYQRMITA</sequence>
<evidence type="ECO:0000313" key="7">
    <source>
        <dbReference type="EMBL" id="OHA80905.1"/>
    </source>
</evidence>
<keyword evidence="5" id="KW-0472">Membrane</keyword>